<name>A0A848P3N8_9RALS</name>
<feature type="region of interest" description="Disordered" evidence="1">
    <location>
        <begin position="132"/>
        <end position="155"/>
    </location>
</feature>
<dbReference type="Pfam" id="PF11745">
    <property type="entry name" value="DUF3304"/>
    <property type="match status" value="1"/>
</dbReference>
<accession>A0A848P3N8</accession>
<dbReference type="PROSITE" id="PS51257">
    <property type="entry name" value="PROKAR_LIPOPROTEIN"/>
    <property type="match status" value="1"/>
</dbReference>
<evidence type="ECO:0000256" key="2">
    <source>
        <dbReference type="SAM" id="SignalP"/>
    </source>
</evidence>
<gene>
    <name evidence="3" type="ORF">HGR00_28760</name>
</gene>
<feature type="chain" id="PRO_5032885533" evidence="2">
    <location>
        <begin position="21"/>
        <end position="155"/>
    </location>
</feature>
<comment type="caution">
    <text evidence="3">The sequence shown here is derived from an EMBL/GenBank/DDBJ whole genome shotgun (WGS) entry which is preliminary data.</text>
</comment>
<evidence type="ECO:0000313" key="3">
    <source>
        <dbReference type="EMBL" id="NMV41912.1"/>
    </source>
</evidence>
<reference evidence="3 4" key="1">
    <citation type="submission" date="2020-04" db="EMBL/GenBank/DDBJ databases">
        <title>Ralstonia insidiosa genome sequencing and assembly.</title>
        <authorList>
            <person name="Martins R.C.R."/>
            <person name="Perdigao-Neto L.V."/>
            <person name="Levin A.S.S."/>
            <person name="Costa S.F."/>
        </authorList>
    </citation>
    <scope>NUCLEOTIDE SEQUENCE [LARGE SCALE GENOMIC DNA]</scope>
    <source>
        <strain evidence="3 4">5047</strain>
    </source>
</reference>
<dbReference type="EMBL" id="JABBZM010000041">
    <property type="protein sequence ID" value="NMV41912.1"/>
    <property type="molecule type" value="Genomic_DNA"/>
</dbReference>
<dbReference type="InterPro" id="IPR021733">
    <property type="entry name" value="DUF3304"/>
</dbReference>
<sequence length="155" mass="16885">MKRLGLLLLLSGGFLGGCHAKTLSTSIVGYNHTSRSIGHFTVDGNEGGFLKAHTGGGKFACCVAIPSPWHPGLTARVGWTDENDEHYQERIVAVPQYDAKQTAQFSVHFLRSGEIKVFVTMFGLRNPNYPLQGPEASLRPEEAGASNQESKEKQQ</sequence>
<organism evidence="3 4">
    <name type="scientific">Ralstonia insidiosa</name>
    <dbReference type="NCBI Taxonomy" id="190721"/>
    <lineage>
        <taxon>Bacteria</taxon>
        <taxon>Pseudomonadati</taxon>
        <taxon>Pseudomonadota</taxon>
        <taxon>Betaproteobacteria</taxon>
        <taxon>Burkholderiales</taxon>
        <taxon>Burkholderiaceae</taxon>
        <taxon>Ralstonia</taxon>
    </lineage>
</organism>
<evidence type="ECO:0000313" key="4">
    <source>
        <dbReference type="Proteomes" id="UP000575469"/>
    </source>
</evidence>
<protein>
    <submittedName>
        <fullName evidence="3">DUF3304 domain-containing protein</fullName>
    </submittedName>
</protein>
<dbReference type="AlphaFoldDB" id="A0A848P3N8"/>
<evidence type="ECO:0000256" key="1">
    <source>
        <dbReference type="SAM" id="MobiDB-lite"/>
    </source>
</evidence>
<dbReference type="Proteomes" id="UP000575469">
    <property type="component" value="Unassembled WGS sequence"/>
</dbReference>
<feature type="signal peptide" evidence="2">
    <location>
        <begin position="1"/>
        <end position="20"/>
    </location>
</feature>
<keyword evidence="2" id="KW-0732">Signal</keyword>
<proteinExistence type="predicted"/>